<evidence type="ECO:0000259" key="5">
    <source>
        <dbReference type="PROSITE" id="PS50865"/>
    </source>
</evidence>
<dbReference type="Pfam" id="PF01753">
    <property type="entry name" value="zf-MYND"/>
    <property type="match status" value="1"/>
</dbReference>
<dbReference type="GO" id="GO:0008270">
    <property type="term" value="F:zinc ion binding"/>
    <property type="evidence" value="ECO:0007669"/>
    <property type="project" value="UniProtKB-KW"/>
</dbReference>
<sequence length="621" mass="70903">MTIDLVRAALKYLRVDRMPKLNLKPGEVLPKNRETQQAVQFCYVFYVATFTCYMNPSLLEATIEEVIPLIDELCAWIKFFTTHKLAVYMPRPGVVVREHRTAFLAHIHLLYNLIEMDPRLFRAFLDSNAFIDLLLHLWMAMDDKGMPYMGITHSRSSCPLLFVLLKTLEDGDGKDIFLDNLLTRQHHFIIQFITATLSRVHQITFITDRDENIDFEQAMQYINNLVQALTPLLTNSTLRYQLLKLSYIQVFTSAFNQFFLKAWAKFGPHHGIWHESILQPIVSLSLFFEDDQDPRVIKNIGDMVGGGLLTVLVNALANSCQDDKSDTVDMGLTMLDILACHAIYPSISTQVSLESIPTTLINKICMNPTIREAWSAFEQNVRDGVASYARFKSSRITLCDNPLVCAFITFLFIRLIDRPPHINQCHRPLDSFIPSKKCSGCSSVVYCSVKCQKEDWLGFHREECCQARDDYLNYKESGGWYSHSTRVYHMARVAALYNQLLCDGSHSEGESNLEAHSPTVSHPKVVMMDFTVAKVAISTHLLALPEYSSPRHRSLVQECLSNDRTGSRRLVTAIFPFGNAFTVHIDVKLTETAGRHFYPTYSVFCYGFPRLRPQSSDISEE</sequence>
<reference evidence="6" key="1">
    <citation type="submission" date="2022-06" db="EMBL/GenBank/DDBJ databases">
        <title>Genome Sequence of Candolleomyces eurysporus.</title>
        <authorList>
            <person name="Buettner E."/>
        </authorList>
    </citation>
    <scope>NUCLEOTIDE SEQUENCE</scope>
    <source>
        <strain evidence="6">VTCC 930004</strain>
    </source>
</reference>
<dbReference type="AlphaFoldDB" id="A0A9W8MK11"/>
<keyword evidence="7" id="KW-1185">Reference proteome</keyword>
<keyword evidence="2 4" id="KW-0863">Zinc-finger</keyword>
<organism evidence="6 7">
    <name type="scientific">Candolleomyces eurysporus</name>
    <dbReference type="NCBI Taxonomy" id="2828524"/>
    <lineage>
        <taxon>Eukaryota</taxon>
        <taxon>Fungi</taxon>
        <taxon>Dikarya</taxon>
        <taxon>Basidiomycota</taxon>
        <taxon>Agaricomycotina</taxon>
        <taxon>Agaricomycetes</taxon>
        <taxon>Agaricomycetidae</taxon>
        <taxon>Agaricales</taxon>
        <taxon>Agaricineae</taxon>
        <taxon>Psathyrellaceae</taxon>
        <taxon>Candolleomyces</taxon>
    </lineage>
</organism>
<evidence type="ECO:0000256" key="2">
    <source>
        <dbReference type="ARBA" id="ARBA00022771"/>
    </source>
</evidence>
<gene>
    <name evidence="6" type="ORF">H1R20_g4312</name>
</gene>
<evidence type="ECO:0000313" key="7">
    <source>
        <dbReference type="Proteomes" id="UP001140091"/>
    </source>
</evidence>
<dbReference type="OrthoDB" id="10292006at2759"/>
<evidence type="ECO:0000256" key="3">
    <source>
        <dbReference type="ARBA" id="ARBA00022833"/>
    </source>
</evidence>
<evidence type="ECO:0000256" key="4">
    <source>
        <dbReference type="PROSITE-ProRule" id="PRU00134"/>
    </source>
</evidence>
<protein>
    <recommendedName>
        <fullName evidence="5">MYND-type domain-containing protein</fullName>
    </recommendedName>
</protein>
<dbReference type="Gene3D" id="6.10.140.2220">
    <property type="match status" value="1"/>
</dbReference>
<accession>A0A9W8MK11</accession>
<dbReference type="EMBL" id="JANBPK010000760">
    <property type="protein sequence ID" value="KAJ2932782.1"/>
    <property type="molecule type" value="Genomic_DNA"/>
</dbReference>
<evidence type="ECO:0000313" key="6">
    <source>
        <dbReference type="EMBL" id="KAJ2932782.1"/>
    </source>
</evidence>
<evidence type="ECO:0000256" key="1">
    <source>
        <dbReference type="ARBA" id="ARBA00022723"/>
    </source>
</evidence>
<feature type="domain" description="MYND-type" evidence="5">
    <location>
        <begin position="422"/>
        <end position="464"/>
    </location>
</feature>
<comment type="caution">
    <text evidence="6">The sequence shown here is derived from an EMBL/GenBank/DDBJ whole genome shotgun (WGS) entry which is preliminary data.</text>
</comment>
<dbReference type="PROSITE" id="PS50865">
    <property type="entry name" value="ZF_MYND_2"/>
    <property type="match status" value="1"/>
</dbReference>
<feature type="non-terminal residue" evidence="6">
    <location>
        <position position="1"/>
    </location>
</feature>
<dbReference type="InterPro" id="IPR002893">
    <property type="entry name" value="Znf_MYND"/>
</dbReference>
<keyword evidence="3" id="KW-0862">Zinc</keyword>
<name>A0A9W8MK11_9AGAR</name>
<dbReference type="SUPFAM" id="SSF144232">
    <property type="entry name" value="HIT/MYND zinc finger-like"/>
    <property type="match status" value="1"/>
</dbReference>
<dbReference type="Proteomes" id="UP001140091">
    <property type="component" value="Unassembled WGS sequence"/>
</dbReference>
<proteinExistence type="predicted"/>
<keyword evidence="1" id="KW-0479">Metal-binding</keyword>